<evidence type="ECO:0000313" key="16">
    <source>
        <dbReference type="Proteomes" id="UP000587760"/>
    </source>
</evidence>
<evidence type="ECO:0000256" key="4">
    <source>
        <dbReference type="ARBA" id="ARBA00022679"/>
    </source>
</evidence>
<evidence type="ECO:0000256" key="3">
    <source>
        <dbReference type="ARBA" id="ARBA00022553"/>
    </source>
</evidence>
<evidence type="ECO:0000256" key="10">
    <source>
        <dbReference type="PROSITE-ProRule" id="PRU00169"/>
    </source>
</evidence>
<dbReference type="PROSITE" id="PS50894">
    <property type="entry name" value="HPT"/>
    <property type="match status" value="1"/>
</dbReference>
<evidence type="ECO:0000256" key="7">
    <source>
        <dbReference type="ARBA" id="ARBA00022840"/>
    </source>
</evidence>
<comment type="function">
    <text evidence="8">Involved in the transmission of sensory signals from the chemoreceptors to the flagellar motors. CheA is autophosphorylated; it can transfer its phosphate group to either CheB or CheY.</text>
</comment>
<feature type="domain" description="CheW-like" evidence="13">
    <location>
        <begin position="450"/>
        <end position="585"/>
    </location>
</feature>
<gene>
    <name evidence="15" type="ORF">HNR50_003514</name>
</gene>
<keyword evidence="7" id="KW-0067">ATP-binding</keyword>
<dbReference type="SMART" id="SM00260">
    <property type="entry name" value="CheW"/>
    <property type="match status" value="1"/>
</dbReference>
<protein>
    <recommendedName>
        <fullName evidence="2">histidine kinase</fullName>
        <ecNumber evidence="2">2.7.13.3</ecNumber>
    </recommendedName>
</protein>
<dbReference type="PANTHER" id="PTHR43395">
    <property type="entry name" value="SENSOR HISTIDINE KINASE CHEA"/>
    <property type="match status" value="1"/>
</dbReference>
<feature type="modified residue" description="4-aspartylphosphate" evidence="10">
    <location>
        <position position="653"/>
    </location>
</feature>
<evidence type="ECO:0000259" key="12">
    <source>
        <dbReference type="PROSITE" id="PS50110"/>
    </source>
</evidence>
<feature type="domain" description="Response regulatory" evidence="12">
    <location>
        <begin position="604"/>
        <end position="720"/>
    </location>
</feature>
<dbReference type="SUPFAM" id="SSF55874">
    <property type="entry name" value="ATPase domain of HSP90 chaperone/DNA topoisomerase II/histidine kinase"/>
    <property type="match status" value="1"/>
</dbReference>
<organism evidence="15 16">
    <name type="scientific">Spirochaeta isovalerica</name>
    <dbReference type="NCBI Taxonomy" id="150"/>
    <lineage>
        <taxon>Bacteria</taxon>
        <taxon>Pseudomonadati</taxon>
        <taxon>Spirochaetota</taxon>
        <taxon>Spirochaetia</taxon>
        <taxon>Spirochaetales</taxon>
        <taxon>Spirochaetaceae</taxon>
        <taxon>Spirochaeta</taxon>
    </lineage>
</organism>
<dbReference type="SUPFAM" id="SSF50341">
    <property type="entry name" value="CheW-like"/>
    <property type="match status" value="1"/>
</dbReference>
<dbReference type="SMART" id="SM00073">
    <property type="entry name" value="HPT"/>
    <property type="match status" value="1"/>
</dbReference>
<comment type="caution">
    <text evidence="15">The sequence shown here is derived from an EMBL/GenBank/DDBJ whole genome shotgun (WGS) entry which is preliminary data.</text>
</comment>
<dbReference type="GO" id="GO:0006935">
    <property type="term" value="P:chemotaxis"/>
    <property type="evidence" value="ECO:0007669"/>
    <property type="project" value="InterPro"/>
</dbReference>
<dbReference type="InterPro" id="IPR005467">
    <property type="entry name" value="His_kinase_dom"/>
</dbReference>
<feature type="modified residue" description="Phosphohistidine" evidence="9">
    <location>
        <position position="48"/>
    </location>
</feature>
<dbReference type="PROSITE" id="PS50851">
    <property type="entry name" value="CHEW"/>
    <property type="match status" value="1"/>
</dbReference>
<dbReference type="SUPFAM" id="SSF47226">
    <property type="entry name" value="Histidine-containing phosphotransfer domain, HPT domain"/>
    <property type="match status" value="1"/>
</dbReference>
<dbReference type="Pfam" id="PF01627">
    <property type="entry name" value="Hpt"/>
    <property type="match status" value="1"/>
</dbReference>
<evidence type="ECO:0000259" key="14">
    <source>
        <dbReference type="PROSITE" id="PS50894"/>
    </source>
</evidence>
<dbReference type="PROSITE" id="PS50109">
    <property type="entry name" value="HIS_KIN"/>
    <property type="match status" value="1"/>
</dbReference>
<dbReference type="Pfam" id="PF00072">
    <property type="entry name" value="Response_reg"/>
    <property type="match status" value="1"/>
</dbReference>
<dbReference type="InterPro" id="IPR036061">
    <property type="entry name" value="CheW-like_dom_sf"/>
</dbReference>
<proteinExistence type="predicted"/>
<sequence>MPISKEAFVDNYLNEAKENLVLLSDVVIALRRDPDNPETLAELLRLLHTLKGSSRMMNYPVLEEIAHSLEDIFKGVKDRRFAISKPLIQLVLSSVDYMELALKAIRNTGSDDIPHKRLKQAFQKAMSGLQFNLDDLEEDRDRGSVQEVSEVAEEKKSGLGDYDTVRIKVSVIDDIVKQLNGLIIQQFKFKKENETLAELETGLREIQDKFRLISDRIPEAGEYTRSVDNTVKLVQKIRKSYSEETAQLEHMSFELQEDILGLRMLPMEIVLGPLKKMVEETALMLDKEIDFSISGTDLLLDKTILEQINDPIIHLLRNAIDHGIEPVEERIAGGKDKAGNISISCHSEGGRINISIRDDGRGIDYEGIRKKALELNPDQEEEIREMEERNLVNFLFQSGFTTTRKVTSLSGRGVGLDIVRSNIENIKGKITLESTRGEGTEFLLSLPLSLATVAGFFVSSRNERFLIPAAFVREILIVQRSDVIQVLNRNVIRLRDMIIPVYPLSSLLEGEESYSGDKLSVVIVESLGDIIGIVVDSVIQFTSLIYKPLPGNLVNLKAIQGVVFDENFDIINILFIPELIDRFKGIRNIEFRRKFSSRSKEYKQILVVDDSKTTREIEKSILELDHYNVDLAEDGIDALDKLKKQYYHLIITDVKMPRMDGITLIENLRRQDKYKSTPVIVVSSEDMAGLKDSAMKAGANAIINKKDFDRGSLLEKVRNLLGKVNDA</sequence>
<evidence type="ECO:0000256" key="2">
    <source>
        <dbReference type="ARBA" id="ARBA00012438"/>
    </source>
</evidence>
<dbReference type="SMART" id="SM00448">
    <property type="entry name" value="REC"/>
    <property type="match status" value="1"/>
</dbReference>
<keyword evidence="16" id="KW-1185">Reference proteome</keyword>
<dbReference type="Pfam" id="PF02518">
    <property type="entry name" value="HATPase_c"/>
    <property type="match status" value="1"/>
</dbReference>
<dbReference type="RefSeq" id="WP_184748070.1">
    <property type="nucleotide sequence ID" value="NZ_JACHGJ010000008.1"/>
</dbReference>
<keyword evidence="4 15" id="KW-0808">Transferase</keyword>
<accession>A0A841RD02</accession>
<name>A0A841RD02_9SPIO</name>
<dbReference type="InterPro" id="IPR008207">
    <property type="entry name" value="Sig_transdc_His_kin_Hpt_dom"/>
</dbReference>
<dbReference type="InterPro" id="IPR003594">
    <property type="entry name" value="HATPase_dom"/>
</dbReference>
<dbReference type="PROSITE" id="PS50110">
    <property type="entry name" value="RESPONSE_REGULATORY"/>
    <property type="match status" value="1"/>
</dbReference>
<dbReference type="Gene3D" id="3.40.50.2300">
    <property type="match status" value="1"/>
</dbReference>
<evidence type="ECO:0000256" key="8">
    <source>
        <dbReference type="ARBA" id="ARBA00035100"/>
    </source>
</evidence>
<evidence type="ECO:0000256" key="1">
    <source>
        <dbReference type="ARBA" id="ARBA00000085"/>
    </source>
</evidence>
<dbReference type="Pfam" id="PF01584">
    <property type="entry name" value="CheW"/>
    <property type="match status" value="1"/>
</dbReference>
<dbReference type="SMART" id="SM00387">
    <property type="entry name" value="HATPase_c"/>
    <property type="match status" value="1"/>
</dbReference>
<dbReference type="InterPro" id="IPR051315">
    <property type="entry name" value="Bact_Chemotaxis_CheA"/>
</dbReference>
<dbReference type="PANTHER" id="PTHR43395:SF10">
    <property type="entry name" value="CHEMOTAXIS PROTEIN CHEA"/>
    <property type="match status" value="1"/>
</dbReference>
<comment type="catalytic activity">
    <reaction evidence="1">
        <text>ATP + protein L-histidine = ADP + protein N-phospho-L-histidine.</text>
        <dbReference type="EC" id="2.7.13.3"/>
    </reaction>
</comment>
<dbReference type="EMBL" id="JACHGJ010000008">
    <property type="protein sequence ID" value="MBB6481833.1"/>
    <property type="molecule type" value="Genomic_DNA"/>
</dbReference>
<dbReference type="CDD" id="cd00088">
    <property type="entry name" value="HPT"/>
    <property type="match status" value="1"/>
</dbReference>
<dbReference type="Gene3D" id="1.20.120.160">
    <property type="entry name" value="HPT domain"/>
    <property type="match status" value="1"/>
</dbReference>
<evidence type="ECO:0000256" key="6">
    <source>
        <dbReference type="ARBA" id="ARBA00022777"/>
    </source>
</evidence>
<evidence type="ECO:0000256" key="9">
    <source>
        <dbReference type="PROSITE-ProRule" id="PRU00110"/>
    </source>
</evidence>
<evidence type="ECO:0000313" key="15">
    <source>
        <dbReference type="EMBL" id="MBB6481833.1"/>
    </source>
</evidence>
<keyword evidence="5" id="KW-0547">Nucleotide-binding</keyword>
<keyword evidence="3 10" id="KW-0597">Phosphoprotein</keyword>
<dbReference type="Proteomes" id="UP000587760">
    <property type="component" value="Unassembled WGS sequence"/>
</dbReference>
<dbReference type="InterPro" id="IPR001789">
    <property type="entry name" value="Sig_transdc_resp-reg_receiver"/>
</dbReference>
<dbReference type="InterPro" id="IPR036890">
    <property type="entry name" value="HATPase_C_sf"/>
</dbReference>
<dbReference type="FunFam" id="3.30.565.10:FF:000016">
    <property type="entry name" value="Chemotaxis protein CheA, putative"/>
    <property type="match status" value="1"/>
</dbReference>
<evidence type="ECO:0000259" key="13">
    <source>
        <dbReference type="PROSITE" id="PS50851"/>
    </source>
</evidence>
<feature type="domain" description="HPt" evidence="14">
    <location>
        <begin position="1"/>
        <end position="105"/>
    </location>
</feature>
<evidence type="ECO:0000256" key="5">
    <source>
        <dbReference type="ARBA" id="ARBA00022741"/>
    </source>
</evidence>
<dbReference type="PRINTS" id="PR00344">
    <property type="entry name" value="BCTRLSENSOR"/>
</dbReference>
<dbReference type="EC" id="2.7.13.3" evidence="2"/>
<evidence type="ECO:0000259" key="11">
    <source>
        <dbReference type="PROSITE" id="PS50109"/>
    </source>
</evidence>
<dbReference type="AlphaFoldDB" id="A0A841RD02"/>
<dbReference type="Gene3D" id="2.40.50.180">
    <property type="entry name" value="CheA-289, Domain 4"/>
    <property type="match status" value="1"/>
</dbReference>
<dbReference type="InterPro" id="IPR011006">
    <property type="entry name" value="CheY-like_superfamily"/>
</dbReference>
<dbReference type="InterPro" id="IPR002545">
    <property type="entry name" value="CheW-lke_dom"/>
</dbReference>
<reference evidence="15 16" key="1">
    <citation type="submission" date="2020-08" db="EMBL/GenBank/DDBJ databases">
        <title>Genomic Encyclopedia of Type Strains, Phase IV (KMG-IV): sequencing the most valuable type-strain genomes for metagenomic binning, comparative biology and taxonomic classification.</title>
        <authorList>
            <person name="Goeker M."/>
        </authorList>
    </citation>
    <scope>NUCLEOTIDE SEQUENCE [LARGE SCALE GENOMIC DNA]</scope>
    <source>
        <strain evidence="15 16">DSM 2461</strain>
    </source>
</reference>
<dbReference type="InterPro" id="IPR036641">
    <property type="entry name" value="HPT_dom_sf"/>
</dbReference>
<keyword evidence="6 15" id="KW-0418">Kinase</keyword>
<dbReference type="GO" id="GO:0005524">
    <property type="term" value="F:ATP binding"/>
    <property type="evidence" value="ECO:0007669"/>
    <property type="project" value="UniProtKB-KW"/>
</dbReference>
<dbReference type="GO" id="GO:0000155">
    <property type="term" value="F:phosphorelay sensor kinase activity"/>
    <property type="evidence" value="ECO:0007669"/>
    <property type="project" value="UniProtKB-ARBA"/>
</dbReference>
<dbReference type="SUPFAM" id="SSF52172">
    <property type="entry name" value="CheY-like"/>
    <property type="match status" value="1"/>
</dbReference>
<feature type="domain" description="Histidine kinase" evidence="11">
    <location>
        <begin position="194"/>
        <end position="450"/>
    </location>
</feature>
<dbReference type="InterPro" id="IPR004358">
    <property type="entry name" value="Sig_transdc_His_kin-like_C"/>
</dbReference>
<dbReference type="Gene3D" id="3.30.565.10">
    <property type="entry name" value="Histidine kinase-like ATPase, C-terminal domain"/>
    <property type="match status" value="1"/>
</dbReference>